<dbReference type="PANTHER" id="PTHR21419:SF23">
    <property type="entry name" value="PROTEIN DEFECTIVE IN EXINE FORMATION 1"/>
    <property type="match status" value="1"/>
</dbReference>
<dbReference type="AlphaFoldDB" id="A0A1S3IS59"/>
<evidence type="ECO:0000313" key="9">
    <source>
        <dbReference type="Proteomes" id="UP000085678"/>
    </source>
</evidence>
<sequence length="659" mass="73167">MISVLLVTLLLVHVDYGRGNEKSCEFRVQVLNSVEVANSPFVSPPIITDVNGDGHNDIIASAFTEAITVIDGKTGQVLGDSQWPFALKESSVHSSPLQYDIDGDGMLDILIVTSDGEFKFFQHNGVHLIDRDYKLPPVGVKRHWYKENISVDHNEVHKYVLDYEELMSGKDYKDYVSVDPHVLATPVIADLDQDGNMEELVIPVSYFFDQEEYLDSHSLDKLGLNRTELREYLVGGLVLFNMTSQRVMKTVLLELTPVYSEFPAYVLFSPTVVDLDSEGGKLEIVFGTSVGSLYALTHTGETRTGFPLTMDSIHGQITVEDVNLDSKLEMIAVDTSANVVCYNSLGKQLWEVQISGTSSAGSRVADVDGNGRLDVVVATNDGKIYVLEGESGTLLEGWPIKVADKLTANPVFTKFAESQNHVDMLIMSDDGMLQILSGDRSCQQSLHLGEKSLIQVVSGNPDREKTDLNYVVSTTDGALVFLNITKAGHAGVQHVGFEKQMLRTWPSETLGGNGFTFREQALNVFLSEETRDLQEYSGNSLSITFHIIGGQRYRGDYNVRVYFGSHYWFEQSFTKEGFYTIDVPTPRMPCLSHVTVQVTNKHGQIATDSTVIRFHQMYLTDVQWLLFSPFAATMVILLFLYGYPSTDVLPLTTGGDKSS</sequence>
<dbReference type="OrthoDB" id="200924at2759"/>
<keyword evidence="5 6" id="KW-0472">Membrane</keyword>
<evidence type="ECO:0000256" key="1">
    <source>
        <dbReference type="ARBA" id="ARBA00004167"/>
    </source>
</evidence>
<dbReference type="Proteomes" id="UP000085678">
    <property type="component" value="Unplaced"/>
</dbReference>
<dbReference type="Gene3D" id="2.130.10.10">
    <property type="entry name" value="YVTN repeat-like/Quinoprotein amine dehydrogenase"/>
    <property type="match status" value="1"/>
</dbReference>
<evidence type="ECO:0000256" key="7">
    <source>
        <dbReference type="SAM" id="SignalP"/>
    </source>
</evidence>
<evidence type="ECO:0000256" key="5">
    <source>
        <dbReference type="ARBA" id="ARBA00023136"/>
    </source>
</evidence>
<evidence type="ECO:0000313" key="11">
    <source>
        <dbReference type="RefSeq" id="XP_013400376.1"/>
    </source>
</evidence>
<evidence type="ECO:0000256" key="2">
    <source>
        <dbReference type="ARBA" id="ARBA00022692"/>
    </source>
</evidence>
<protein>
    <submittedName>
        <fullName evidence="10">Protein DEFECTIVE IN EXINE FORMATION 1-like isoform X1</fullName>
    </submittedName>
    <submittedName>
        <fullName evidence="11">Protein DEFECTIVE IN EXINE FORMATION 1-like isoform X2</fullName>
    </submittedName>
</protein>
<dbReference type="GeneID" id="106166376"/>
<dbReference type="RefSeq" id="XP_013400376.1">
    <property type="nucleotide sequence ID" value="XM_013544922.1"/>
</dbReference>
<dbReference type="Pfam" id="PF23722">
    <property type="entry name" value="Beta-sand_DEX1"/>
    <property type="match status" value="1"/>
</dbReference>
<keyword evidence="9" id="KW-1185">Reference proteome</keyword>
<reference evidence="10 11" key="1">
    <citation type="submission" date="2025-04" db="UniProtKB">
        <authorList>
            <consortium name="RefSeq"/>
        </authorList>
    </citation>
    <scope>IDENTIFICATION</scope>
    <source>
        <tissue evidence="10 11">Gonads</tissue>
    </source>
</reference>
<dbReference type="InterPro" id="IPR013517">
    <property type="entry name" value="FG-GAP"/>
</dbReference>
<name>A0A1S3IS59_LINAN</name>
<gene>
    <name evidence="10 11" type="primary">LOC106166376</name>
</gene>
<dbReference type="InterPro" id="IPR015943">
    <property type="entry name" value="WD40/YVTN_repeat-like_dom_sf"/>
</dbReference>
<organism evidence="9 10">
    <name type="scientific">Lingula anatina</name>
    <name type="common">Brachiopod</name>
    <name type="synonym">Lingula unguis</name>
    <dbReference type="NCBI Taxonomy" id="7574"/>
    <lineage>
        <taxon>Eukaryota</taxon>
        <taxon>Metazoa</taxon>
        <taxon>Spiralia</taxon>
        <taxon>Lophotrochozoa</taxon>
        <taxon>Brachiopoda</taxon>
        <taxon>Linguliformea</taxon>
        <taxon>Lingulata</taxon>
        <taxon>Lingulida</taxon>
        <taxon>Linguloidea</taxon>
        <taxon>Lingulidae</taxon>
        <taxon>Lingula</taxon>
    </lineage>
</organism>
<dbReference type="KEGG" id="lak:106166376"/>
<dbReference type="Gene3D" id="2.130.10.130">
    <property type="entry name" value="Integrin alpha, N-terminal"/>
    <property type="match status" value="1"/>
</dbReference>
<dbReference type="GO" id="GO:0016020">
    <property type="term" value="C:membrane"/>
    <property type="evidence" value="ECO:0007669"/>
    <property type="project" value="UniProtKB-SubCell"/>
</dbReference>
<dbReference type="PANTHER" id="PTHR21419">
    <property type="match status" value="1"/>
</dbReference>
<keyword evidence="4 6" id="KW-1133">Transmembrane helix</keyword>
<feature type="signal peptide" evidence="7">
    <location>
        <begin position="1"/>
        <end position="19"/>
    </location>
</feature>
<evidence type="ECO:0000256" key="6">
    <source>
        <dbReference type="SAM" id="Phobius"/>
    </source>
</evidence>
<dbReference type="InterPro" id="IPR028994">
    <property type="entry name" value="Integrin_alpha_N"/>
</dbReference>
<evidence type="ECO:0000256" key="3">
    <source>
        <dbReference type="ARBA" id="ARBA00022729"/>
    </source>
</evidence>
<dbReference type="InterPro" id="IPR056376">
    <property type="entry name" value="DEX1_C"/>
</dbReference>
<keyword evidence="3 7" id="KW-0732">Signal</keyword>
<feature type="transmembrane region" description="Helical" evidence="6">
    <location>
        <begin position="624"/>
        <end position="643"/>
    </location>
</feature>
<evidence type="ECO:0000313" key="10">
    <source>
        <dbReference type="RefSeq" id="XP_013400369.1"/>
    </source>
</evidence>
<dbReference type="Pfam" id="PF13517">
    <property type="entry name" value="FG-GAP_3"/>
    <property type="match status" value="1"/>
</dbReference>
<evidence type="ECO:0000256" key="4">
    <source>
        <dbReference type="ARBA" id="ARBA00022989"/>
    </source>
</evidence>
<feature type="domain" description="DEX1 C-terminal" evidence="8">
    <location>
        <begin position="524"/>
        <end position="615"/>
    </location>
</feature>
<evidence type="ECO:0000259" key="8">
    <source>
        <dbReference type="Pfam" id="PF23722"/>
    </source>
</evidence>
<comment type="subcellular location">
    <subcellularLocation>
        <location evidence="1">Membrane</location>
        <topology evidence="1">Single-pass membrane protein</topology>
    </subcellularLocation>
</comment>
<dbReference type="InterPro" id="IPR045232">
    <property type="entry name" value="FAM234"/>
</dbReference>
<dbReference type="SUPFAM" id="SSF69318">
    <property type="entry name" value="Integrin alpha N-terminal domain"/>
    <property type="match status" value="1"/>
</dbReference>
<keyword evidence="2 6" id="KW-0812">Transmembrane</keyword>
<proteinExistence type="predicted"/>
<accession>A0A1S3IS59</accession>
<dbReference type="RefSeq" id="XP_013400369.1">
    <property type="nucleotide sequence ID" value="XM_013544915.2"/>
</dbReference>
<feature type="chain" id="PRO_5014545855" evidence="7">
    <location>
        <begin position="20"/>
        <end position="659"/>
    </location>
</feature>